<proteinExistence type="evidence at transcript level"/>
<protein>
    <recommendedName>
        <fullName evidence="2">Serine hydroxymethyltransferase-like domain-containing protein</fullName>
    </recommendedName>
</protein>
<evidence type="ECO:0008006" key="2">
    <source>
        <dbReference type="Google" id="ProtNLM"/>
    </source>
</evidence>
<dbReference type="EMBL" id="BT140878">
    <property type="protein sequence ID" value="AFK40673.1"/>
    <property type="molecule type" value="mRNA"/>
</dbReference>
<dbReference type="AlphaFoldDB" id="I3SK81"/>
<organism evidence="1">
    <name type="scientific">Lotus japonicus</name>
    <name type="common">Lotus corniculatus var. japonicus</name>
    <dbReference type="NCBI Taxonomy" id="34305"/>
    <lineage>
        <taxon>Eukaryota</taxon>
        <taxon>Viridiplantae</taxon>
        <taxon>Streptophyta</taxon>
        <taxon>Embryophyta</taxon>
        <taxon>Tracheophyta</taxon>
        <taxon>Spermatophyta</taxon>
        <taxon>Magnoliopsida</taxon>
        <taxon>eudicotyledons</taxon>
        <taxon>Gunneridae</taxon>
        <taxon>Pentapetalae</taxon>
        <taxon>rosids</taxon>
        <taxon>fabids</taxon>
        <taxon>Fabales</taxon>
        <taxon>Fabaceae</taxon>
        <taxon>Papilionoideae</taxon>
        <taxon>50 kb inversion clade</taxon>
        <taxon>NPAAA clade</taxon>
        <taxon>Hologalegina</taxon>
        <taxon>robinioid clade</taxon>
        <taxon>Loteae</taxon>
        <taxon>Lotus</taxon>
    </lineage>
</organism>
<sequence>MQLDEEIQSKIAKVRHEVEDYAKQFPTIGFEKETMKYSS</sequence>
<name>I3SK81_LOTJA</name>
<accession>I3SK81</accession>
<evidence type="ECO:0000313" key="1">
    <source>
        <dbReference type="EMBL" id="AFK40673.1"/>
    </source>
</evidence>
<reference evidence="1" key="1">
    <citation type="submission" date="2012-05" db="EMBL/GenBank/DDBJ databases">
        <authorList>
            <person name="Krishnakumar V."/>
            <person name="Cheung F."/>
            <person name="Xiao Y."/>
            <person name="Chan A."/>
            <person name="Moskal W.A."/>
            <person name="Town C.D."/>
        </authorList>
    </citation>
    <scope>NUCLEOTIDE SEQUENCE</scope>
</reference>